<keyword evidence="1" id="KW-1133">Transmembrane helix</keyword>
<comment type="caution">
    <text evidence="2">The sequence shown here is derived from an EMBL/GenBank/DDBJ whole genome shotgun (WGS) entry which is preliminary data.</text>
</comment>
<feature type="transmembrane region" description="Helical" evidence="1">
    <location>
        <begin position="65"/>
        <end position="87"/>
    </location>
</feature>
<keyword evidence="1" id="KW-0812">Transmembrane</keyword>
<evidence type="ECO:0000313" key="2">
    <source>
        <dbReference type="EMBL" id="KAE9985610.1"/>
    </source>
</evidence>
<evidence type="ECO:0000313" key="3">
    <source>
        <dbReference type="Proteomes" id="UP000433883"/>
    </source>
</evidence>
<organism evidence="2 3">
    <name type="scientific">Venturia inaequalis</name>
    <name type="common">Apple scab fungus</name>
    <dbReference type="NCBI Taxonomy" id="5025"/>
    <lineage>
        <taxon>Eukaryota</taxon>
        <taxon>Fungi</taxon>
        <taxon>Dikarya</taxon>
        <taxon>Ascomycota</taxon>
        <taxon>Pezizomycotina</taxon>
        <taxon>Dothideomycetes</taxon>
        <taxon>Pleosporomycetidae</taxon>
        <taxon>Venturiales</taxon>
        <taxon>Venturiaceae</taxon>
        <taxon>Venturia</taxon>
    </lineage>
</organism>
<feature type="transmembrane region" description="Helical" evidence="1">
    <location>
        <begin position="107"/>
        <end position="130"/>
    </location>
</feature>
<feature type="transmembrane region" description="Helical" evidence="1">
    <location>
        <begin position="188"/>
        <end position="210"/>
    </location>
</feature>
<reference evidence="2 3" key="1">
    <citation type="submission" date="2019-11" db="EMBL/GenBank/DDBJ databases">
        <title>Venturia inaequalis Genome Resource.</title>
        <authorList>
            <person name="Lichtner F.J."/>
        </authorList>
    </citation>
    <scope>NUCLEOTIDE SEQUENCE [LARGE SCALE GENOMIC DNA]</scope>
    <source>
        <strain evidence="2">Bline_iso_100314</strain>
    </source>
</reference>
<sequence length="355" mass="39341">MTPQRRESGGINIRQVENRCSFSDTIATTPVVARLAIDGTALALLLVIPWLWSSARRKNPNLDRLLTWHTLGLLLFMDALYIVLDIFDTVLFNCFIFGLVEYTSLNVALSVLSELSNLLALGIILMPLTLHILHRAGQKNKIVIIINGTALGAVALLMVPFLVLNNMSSVGSLSTSASFEHAAHTFAATYYTTYFAAAIVGFLLLFFSLVKAARDFAITLQIKIWTIFTTSLLLLVNLAVVVETFGWAITNKAFSGTAWICFVALFQFLFVLTIFGILQTAISVVLPYVDPTHNATYDPDAHDTLVPAVHKRFTYTGEANEPQPSPRVYETQEWLSSSMRSPSNEKTLPTFSYIH</sequence>
<dbReference type="Proteomes" id="UP000433883">
    <property type="component" value="Unassembled WGS sequence"/>
</dbReference>
<feature type="transmembrane region" description="Helical" evidence="1">
    <location>
        <begin position="142"/>
        <end position="164"/>
    </location>
</feature>
<dbReference type="AlphaFoldDB" id="A0A8H3VBG5"/>
<proteinExistence type="predicted"/>
<evidence type="ECO:0000256" key="1">
    <source>
        <dbReference type="SAM" id="Phobius"/>
    </source>
</evidence>
<protein>
    <submittedName>
        <fullName evidence="2">Uncharacterized protein</fullName>
    </submittedName>
</protein>
<feature type="transmembrane region" description="Helical" evidence="1">
    <location>
        <begin position="256"/>
        <end position="278"/>
    </location>
</feature>
<accession>A0A8H3VBG5</accession>
<feature type="transmembrane region" description="Helical" evidence="1">
    <location>
        <begin position="31"/>
        <end position="53"/>
    </location>
</feature>
<feature type="transmembrane region" description="Helical" evidence="1">
    <location>
        <begin position="222"/>
        <end position="250"/>
    </location>
</feature>
<gene>
    <name evidence="2" type="ORF">BLS_006693</name>
</gene>
<name>A0A8H3VBG5_VENIN</name>
<dbReference type="OrthoDB" id="3905228at2759"/>
<keyword evidence="1" id="KW-0472">Membrane</keyword>
<dbReference type="EMBL" id="WNWQ01000005">
    <property type="protein sequence ID" value="KAE9985610.1"/>
    <property type="molecule type" value="Genomic_DNA"/>
</dbReference>